<accession>A0ABZ2LCK7</accession>
<evidence type="ECO:0000256" key="2">
    <source>
        <dbReference type="ARBA" id="ARBA00022475"/>
    </source>
</evidence>
<dbReference type="InterPro" id="IPR020846">
    <property type="entry name" value="MFS_dom"/>
</dbReference>
<evidence type="ECO:0000256" key="3">
    <source>
        <dbReference type="ARBA" id="ARBA00022692"/>
    </source>
</evidence>
<keyword evidence="4 6" id="KW-1133">Transmembrane helix</keyword>
<dbReference type="PROSITE" id="PS50850">
    <property type="entry name" value="MFS"/>
    <property type="match status" value="1"/>
</dbReference>
<keyword evidence="5 6" id="KW-0472">Membrane</keyword>
<evidence type="ECO:0000256" key="4">
    <source>
        <dbReference type="ARBA" id="ARBA00022989"/>
    </source>
</evidence>
<dbReference type="EMBL" id="CP089983">
    <property type="protein sequence ID" value="WXB08492.1"/>
    <property type="molecule type" value="Genomic_DNA"/>
</dbReference>
<dbReference type="Pfam" id="PF07690">
    <property type="entry name" value="MFS_1"/>
    <property type="match status" value="1"/>
</dbReference>
<name>A0ABZ2LCK7_9BACT</name>
<feature type="transmembrane region" description="Helical" evidence="6">
    <location>
        <begin position="299"/>
        <end position="320"/>
    </location>
</feature>
<dbReference type="InterPro" id="IPR011701">
    <property type="entry name" value="MFS"/>
</dbReference>
<feature type="transmembrane region" description="Helical" evidence="6">
    <location>
        <begin position="238"/>
        <end position="261"/>
    </location>
</feature>
<dbReference type="SUPFAM" id="SSF103473">
    <property type="entry name" value="MFS general substrate transporter"/>
    <property type="match status" value="1"/>
</dbReference>
<feature type="transmembrane region" description="Helical" evidence="6">
    <location>
        <begin position="332"/>
        <end position="353"/>
    </location>
</feature>
<reference evidence="8" key="1">
    <citation type="submission" date="2021-12" db="EMBL/GenBank/DDBJ databases">
        <title>Discovery of the Pendulisporaceae a myxobacterial family with distinct sporulation behavior and unique specialized metabolism.</title>
        <authorList>
            <person name="Garcia R."/>
            <person name="Popoff A."/>
            <person name="Bader C.D."/>
            <person name="Loehr J."/>
            <person name="Walesch S."/>
            <person name="Walt C."/>
            <person name="Boldt J."/>
            <person name="Bunk B."/>
            <person name="Haeckl F.J.F.P.J."/>
            <person name="Gunesch A.P."/>
            <person name="Birkelbach J."/>
            <person name="Nuebel U."/>
            <person name="Pietschmann T."/>
            <person name="Bach T."/>
            <person name="Mueller R."/>
        </authorList>
    </citation>
    <scope>NUCLEOTIDE SEQUENCE</scope>
    <source>
        <strain evidence="8">MSr11367</strain>
    </source>
</reference>
<gene>
    <name evidence="8" type="ORF">LVJ94_14750</name>
</gene>
<feature type="domain" description="Major facilitator superfamily (MFS) profile" evidence="7">
    <location>
        <begin position="6"/>
        <end position="387"/>
    </location>
</feature>
<protein>
    <submittedName>
        <fullName evidence="8">MFS transporter</fullName>
    </submittedName>
</protein>
<feature type="transmembrane region" description="Helical" evidence="6">
    <location>
        <begin position="359"/>
        <end position="382"/>
    </location>
</feature>
<keyword evidence="2" id="KW-1003">Cell membrane</keyword>
<dbReference type="PANTHER" id="PTHR43124">
    <property type="entry name" value="PURINE EFFLUX PUMP PBUE"/>
    <property type="match status" value="1"/>
</dbReference>
<dbReference type="PANTHER" id="PTHR43124:SF3">
    <property type="entry name" value="CHLORAMPHENICOL EFFLUX PUMP RV0191"/>
    <property type="match status" value="1"/>
</dbReference>
<dbReference type="InterPro" id="IPR036259">
    <property type="entry name" value="MFS_trans_sf"/>
</dbReference>
<sequence length="402" mass="42448">MKAWFPAIAMMLVSLISYIDRNTLAILSPTILRETHLSVEQYGQIISAFSFAYMIGNPFWGRVLDHVGVRLGMAAAVALWTAASTSHAIAASLFAFGAARAVLGFGEGATFPGGLRTVAQTLPERSRGRGIAVAYSGGSLGAVLTPILITPVALALGWRAAFLCTGAIGVAWLVLWGFVSRAESVRARPPAAATERPRLRDPRLWGFVASYGFGGVPLGFVTYAAPIYLNRALGYDQAALGSVLWIPPLGWEIGYFFWGHYIDRGGARTRERLVPLMALLGVLSLPLAAMPLFKSAAIVLAGLFFAMFVAAGFVVSSLAYGTGTFTTGHAGYIAGLGAGGWSALIAVIMPQLGRLFDRGAYGTAFVVAAVAPPIGAILWWALTRLARLTSIATRPDTSPPSP</sequence>
<feature type="transmembrane region" description="Helical" evidence="6">
    <location>
        <begin position="204"/>
        <end position="226"/>
    </location>
</feature>
<organism evidence="8 9">
    <name type="scientific">Pendulispora rubella</name>
    <dbReference type="NCBI Taxonomy" id="2741070"/>
    <lineage>
        <taxon>Bacteria</taxon>
        <taxon>Pseudomonadati</taxon>
        <taxon>Myxococcota</taxon>
        <taxon>Myxococcia</taxon>
        <taxon>Myxococcales</taxon>
        <taxon>Sorangiineae</taxon>
        <taxon>Pendulisporaceae</taxon>
        <taxon>Pendulispora</taxon>
    </lineage>
</organism>
<evidence type="ECO:0000256" key="5">
    <source>
        <dbReference type="ARBA" id="ARBA00023136"/>
    </source>
</evidence>
<comment type="subcellular location">
    <subcellularLocation>
        <location evidence="1">Cell membrane</location>
        <topology evidence="1">Multi-pass membrane protein</topology>
    </subcellularLocation>
</comment>
<dbReference type="InterPro" id="IPR050189">
    <property type="entry name" value="MFS_Efflux_Transporters"/>
</dbReference>
<keyword evidence="3 6" id="KW-0812">Transmembrane</keyword>
<evidence type="ECO:0000313" key="8">
    <source>
        <dbReference type="EMBL" id="WXB08492.1"/>
    </source>
</evidence>
<evidence type="ECO:0000259" key="7">
    <source>
        <dbReference type="PROSITE" id="PS50850"/>
    </source>
</evidence>
<feature type="transmembrane region" description="Helical" evidence="6">
    <location>
        <begin position="41"/>
        <end position="60"/>
    </location>
</feature>
<proteinExistence type="predicted"/>
<evidence type="ECO:0000256" key="6">
    <source>
        <dbReference type="SAM" id="Phobius"/>
    </source>
</evidence>
<dbReference type="Proteomes" id="UP001374803">
    <property type="component" value="Chromosome"/>
</dbReference>
<feature type="transmembrane region" description="Helical" evidence="6">
    <location>
        <begin position="273"/>
        <end position="293"/>
    </location>
</feature>
<dbReference type="Gene3D" id="1.20.1250.20">
    <property type="entry name" value="MFS general substrate transporter like domains"/>
    <property type="match status" value="2"/>
</dbReference>
<feature type="transmembrane region" description="Helical" evidence="6">
    <location>
        <begin position="132"/>
        <end position="154"/>
    </location>
</feature>
<keyword evidence="9" id="KW-1185">Reference proteome</keyword>
<evidence type="ECO:0000256" key="1">
    <source>
        <dbReference type="ARBA" id="ARBA00004651"/>
    </source>
</evidence>
<dbReference type="RefSeq" id="WP_394838162.1">
    <property type="nucleotide sequence ID" value="NZ_CP089929.1"/>
</dbReference>
<evidence type="ECO:0000313" key="9">
    <source>
        <dbReference type="Proteomes" id="UP001374803"/>
    </source>
</evidence>
<feature type="transmembrane region" description="Helical" evidence="6">
    <location>
        <begin position="160"/>
        <end position="179"/>
    </location>
</feature>